<dbReference type="InterPro" id="IPR014729">
    <property type="entry name" value="Rossmann-like_a/b/a_fold"/>
</dbReference>
<protein>
    <recommendedName>
        <fullName evidence="2">UspA domain-containing protein</fullName>
    </recommendedName>
</protein>
<gene>
    <name evidence="3" type="ORF">C0186_02355</name>
</gene>
<dbReference type="SUPFAM" id="SSF52402">
    <property type="entry name" value="Adenine nucleotide alpha hydrolases-like"/>
    <property type="match status" value="2"/>
</dbReference>
<evidence type="ECO:0000256" key="1">
    <source>
        <dbReference type="ARBA" id="ARBA00008791"/>
    </source>
</evidence>
<name>A0A2J6WP03_9BACT</name>
<dbReference type="InterPro" id="IPR006016">
    <property type="entry name" value="UspA"/>
</dbReference>
<dbReference type="PANTHER" id="PTHR46268">
    <property type="entry name" value="STRESS RESPONSE PROTEIN NHAX"/>
    <property type="match status" value="1"/>
</dbReference>
<dbReference type="Gene3D" id="3.40.50.620">
    <property type="entry name" value="HUPs"/>
    <property type="match status" value="2"/>
</dbReference>
<evidence type="ECO:0000313" key="3">
    <source>
        <dbReference type="EMBL" id="PMP71979.1"/>
    </source>
</evidence>
<dbReference type="AlphaFoldDB" id="A0A2J6WP03"/>
<dbReference type="InterPro" id="IPR006015">
    <property type="entry name" value="Universal_stress_UspA"/>
</dbReference>
<organism evidence="3 4">
    <name type="scientific">Thermodesulfovibrio aggregans</name>
    <dbReference type="NCBI Taxonomy" id="86166"/>
    <lineage>
        <taxon>Bacteria</taxon>
        <taxon>Pseudomonadati</taxon>
        <taxon>Nitrospirota</taxon>
        <taxon>Thermodesulfovibrionia</taxon>
        <taxon>Thermodesulfovibrionales</taxon>
        <taxon>Thermodesulfovibrionaceae</taxon>
        <taxon>Thermodesulfovibrio</taxon>
    </lineage>
</organism>
<evidence type="ECO:0000313" key="4">
    <source>
        <dbReference type="Proteomes" id="UP000242288"/>
    </source>
</evidence>
<dbReference type="PRINTS" id="PR01438">
    <property type="entry name" value="UNVRSLSTRESS"/>
</dbReference>
<evidence type="ECO:0000259" key="2">
    <source>
        <dbReference type="Pfam" id="PF00582"/>
    </source>
</evidence>
<dbReference type="CDD" id="cd00293">
    <property type="entry name" value="USP-like"/>
    <property type="match status" value="1"/>
</dbReference>
<proteinExistence type="inferred from homology"/>
<dbReference type="EMBL" id="PNIO01000018">
    <property type="protein sequence ID" value="PMP71979.1"/>
    <property type="molecule type" value="Genomic_DNA"/>
</dbReference>
<sequence>MYKKILYPIKFEEFSLDVLSCILNFKKVGTEEIILLHVIDVARLPMDKYEGYHPEDVKRLTEIADLKMAEGIKIIEDAGIRAKKVITVGIPYREILRVADEEKVSLIVSGRQRKGVLGEIFIGSNTDKIIRYGNVPVYIPKYPAIFGADKEACRRFCENFFKKVLYPTDWSDCAEYALQYLKGLRGAGIEEVIVAHVMDEKAMRLQPPEKFKEFEKVDKERLEKVKEELEKGR</sequence>
<accession>A0A2J6WP03</accession>
<dbReference type="Proteomes" id="UP000242288">
    <property type="component" value="Unassembled WGS sequence"/>
</dbReference>
<dbReference type="PANTHER" id="PTHR46268:SF22">
    <property type="entry name" value="SENSOR PROTEIN KDPD-RELATED"/>
    <property type="match status" value="1"/>
</dbReference>
<reference evidence="3 4" key="1">
    <citation type="submission" date="2018-01" db="EMBL/GenBank/DDBJ databases">
        <title>Metagenomic assembled genomes from two thermal pools in the Uzon Caldera, Kamchatka, Russia.</title>
        <authorList>
            <person name="Wilkins L."/>
            <person name="Ettinger C."/>
        </authorList>
    </citation>
    <scope>NUCLEOTIDE SEQUENCE [LARGE SCALE GENOMIC DNA]</scope>
    <source>
        <strain evidence="3">ZAV-04</strain>
    </source>
</reference>
<feature type="domain" description="UspA" evidence="2">
    <location>
        <begin position="1"/>
        <end position="139"/>
    </location>
</feature>
<dbReference type="Pfam" id="PF00582">
    <property type="entry name" value="Usp"/>
    <property type="match status" value="1"/>
</dbReference>
<comment type="similarity">
    <text evidence="1">Belongs to the universal stress protein A family.</text>
</comment>
<comment type="caution">
    <text evidence="3">The sequence shown here is derived from an EMBL/GenBank/DDBJ whole genome shotgun (WGS) entry which is preliminary data.</text>
</comment>